<dbReference type="PANTHER" id="PTHR10340:SF55">
    <property type="entry name" value="ENDOPOLYPHOSPHATASE"/>
    <property type="match status" value="1"/>
</dbReference>
<accession>A0A1D1YL13</accession>
<evidence type="ECO:0000256" key="3">
    <source>
        <dbReference type="ARBA" id="ARBA00022525"/>
    </source>
</evidence>
<evidence type="ECO:0000259" key="7">
    <source>
        <dbReference type="Pfam" id="PF00149"/>
    </source>
</evidence>
<dbReference type="InterPro" id="IPR029052">
    <property type="entry name" value="Metallo-depent_PP-like"/>
</dbReference>
<dbReference type="Pfam" id="PF19272">
    <property type="entry name" value="ASMase_C"/>
    <property type="match status" value="1"/>
</dbReference>
<reference evidence="9" key="1">
    <citation type="submission" date="2015-07" db="EMBL/GenBank/DDBJ databases">
        <title>Transcriptome Assembly of Anthurium amnicola.</title>
        <authorList>
            <person name="Suzuki J."/>
        </authorList>
    </citation>
    <scope>NUCLEOTIDE SEQUENCE</scope>
</reference>
<feature type="chain" id="PRO_5008900313" evidence="6">
    <location>
        <begin position="27"/>
        <end position="458"/>
    </location>
</feature>
<name>A0A1D1YL13_9ARAE</name>
<comment type="subcellular location">
    <subcellularLocation>
        <location evidence="1">Secreted</location>
    </subcellularLocation>
</comment>
<evidence type="ECO:0000256" key="6">
    <source>
        <dbReference type="SAM" id="SignalP"/>
    </source>
</evidence>
<keyword evidence="3" id="KW-0964">Secreted</keyword>
<dbReference type="Pfam" id="PF00149">
    <property type="entry name" value="Metallophos"/>
    <property type="match status" value="1"/>
</dbReference>
<dbReference type="AlphaFoldDB" id="A0A1D1YL13"/>
<dbReference type="InterPro" id="IPR004843">
    <property type="entry name" value="Calcineurin-like_PHP"/>
</dbReference>
<dbReference type="EMBL" id="GDJX01012599">
    <property type="protein sequence ID" value="JAT55337.1"/>
    <property type="molecule type" value="Transcribed_RNA"/>
</dbReference>
<feature type="domain" description="Sphingomyelin phosphodiesterase C-terminal" evidence="8">
    <location>
        <begin position="371"/>
        <end position="458"/>
    </location>
</feature>
<dbReference type="GO" id="GO:0008081">
    <property type="term" value="F:phosphoric diester hydrolase activity"/>
    <property type="evidence" value="ECO:0007669"/>
    <property type="project" value="TreeGrafter"/>
</dbReference>
<keyword evidence="6" id="KW-0732">Signal</keyword>
<evidence type="ECO:0000256" key="4">
    <source>
        <dbReference type="ARBA" id="ARBA00022801"/>
    </source>
</evidence>
<dbReference type="GO" id="GO:0004309">
    <property type="term" value="F:exopolyphosphatase activity"/>
    <property type="evidence" value="ECO:0007669"/>
    <property type="project" value="TreeGrafter"/>
</dbReference>
<dbReference type="GO" id="GO:0000298">
    <property type="term" value="F:endopolyphosphatase activity"/>
    <property type="evidence" value="ECO:0007669"/>
    <property type="project" value="TreeGrafter"/>
</dbReference>
<evidence type="ECO:0000313" key="9">
    <source>
        <dbReference type="EMBL" id="JAT55337.1"/>
    </source>
</evidence>
<keyword evidence="4" id="KW-0378">Hydrolase</keyword>
<gene>
    <name evidence="9" type="primary">PPN1_5</name>
    <name evidence="9" type="ORF">g.34638</name>
</gene>
<evidence type="ECO:0000256" key="1">
    <source>
        <dbReference type="ARBA" id="ARBA00004613"/>
    </source>
</evidence>
<dbReference type="PANTHER" id="PTHR10340">
    <property type="entry name" value="SPHINGOMYELIN PHOSPHODIESTERASE"/>
    <property type="match status" value="1"/>
</dbReference>
<evidence type="ECO:0000256" key="5">
    <source>
        <dbReference type="ARBA" id="ARBA00023180"/>
    </source>
</evidence>
<evidence type="ECO:0000259" key="8">
    <source>
        <dbReference type="Pfam" id="PF19272"/>
    </source>
</evidence>
<dbReference type="Gene3D" id="3.60.21.10">
    <property type="match status" value="1"/>
</dbReference>
<feature type="signal peptide" evidence="6">
    <location>
        <begin position="1"/>
        <end position="26"/>
    </location>
</feature>
<evidence type="ECO:0000256" key="2">
    <source>
        <dbReference type="ARBA" id="ARBA00008234"/>
    </source>
</evidence>
<protein>
    <submittedName>
        <fullName evidence="9">Endopolyphosphatase</fullName>
    </submittedName>
</protein>
<dbReference type="GO" id="GO:0006798">
    <property type="term" value="P:polyphosphate catabolic process"/>
    <property type="evidence" value="ECO:0007669"/>
    <property type="project" value="TreeGrafter"/>
</dbReference>
<proteinExistence type="inferred from homology"/>
<comment type="similarity">
    <text evidence="2">Belongs to the acid sphingomyelinase family.</text>
</comment>
<sequence length="458" mass="53546">MSFIFNISIWLLFVMRIVTMNWSIEAKPIINPLIMHDDYQLLQQKHFQIIENKDKELSGKFLHITDIHFDHLYLPNSSPSKFCHRYNKKSKKNESGKFGTLGSECDSSYALINSTFFFLKEKFQDIDFVIYTGDSLRHDRDPKIPLTEDYVKWCHKTIVKYITETFDMNKTKFIPTIGNNDEWDHNQLGDGPNTLFGNLTQIWAPLKLNLTTDFLNGGYFRQDMNSKLSVLSINSMYFYNSNDQIKDCNHKNSPGAIQLEWIKYQLMSARDEQRKIFIAQHIPPLDSDGEPSFYHVCHVEYVQILGQFSDVISGHFTGHTNLDTLTFVTRSSNVRGNFSLLYLDRNERPSMKMNEDIILVLNNAPSIIPVHNSGIREYRYSTYFDKFGMLTDYTQYYTDIKKANKIGEIEWEIEYIASETYGMNQLSPSDWAKVLDKMKDKNSKLWKVYLKYVTVSAD</sequence>
<organism evidence="9">
    <name type="scientific">Anthurium amnicola</name>
    <dbReference type="NCBI Taxonomy" id="1678845"/>
    <lineage>
        <taxon>Eukaryota</taxon>
        <taxon>Viridiplantae</taxon>
        <taxon>Streptophyta</taxon>
        <taxon>Embryophyta</taxon>
        <taxon>Tracheophyta</taxon>
        <taxon>Spermatophyta</taxon>
        <taxon>Magnoliopsida</taxon>
        <taxon>Liliopsida</taxon>
        <taxon>Araceae</taxon>
        <taxon>Pothoideae</taxon>
        <taxon>Potheae</taxon>
        <taxon>Anthurium</taxon>
    </lineage>
</organism>
<keyword evidence="5" id="KW-0325">Glycoprotein</keyword>
<dbReference type="GO" id="GO:0005615">
    <property type="term" value="C:extracellular space"/>
    <property type="evidence" value="ECO:0007669"/>
    <property type="project" value="TreeGrafter"/>
</dbReference>
<feature type="domain" description="Calcineurin-like phosphoesterase" evidence="7">
    <location>
        <begin position="60"/>
        <end position="315"/>
    </location>
</feature>
<dbReference type="SUPFAM" id="SSF56300">
    <property type="entry name" value="Metallo-dependent phosphatases"/>
    <property type="match status" value="1"/>
</dbReference>
<dbReference type="InterPro" id="IPR045473">
    <property type="entry name" value="ASM_C"/>
</dbReference>